<dbReference type="GeneID" id="112126235"/>
<keyword evidence="2" id="KW-1185">Reference proteome</keyword>
<dbReference type="PROSITE" id="PS50096">
    <property type="entry name" value="IQ"/>
    <property type="match status" value="1"/>
</dbReference>
<accession>A0A8I6SDF3</accession>
<dbReference type="PANTHER" id="PTHR34927:SF1">
    <property type="entry name" value="IQ DOMAIN-CONTAINING PROTEIN K"/>
    <property type="match status" value="1"/>
</dbReference>
<evidence type="ECO:0000313" key="2">
    <source>
        <dbReference type="Proteomes" id="UP000494040"/>
    </source>
</evidence>
<dbReference type="EnsemblMetazoa" id="XM_024224908.1">
    <property type="protein sequence ID" value="XP_024080676.1"/>
    <property type="gene ID" value="LOC112126235"/>
</dbReference>
<dbReference type="InterPro" id="IPR043408">
    <property type="entry name" value="IQCK"/>
</dbReference>
<evidence type="ECO:0000313" key="1">
    <source>
        <dbReference type="EnsemblMetazoa" id="XP_024080676.1"/>
    </source>
</evidence>
<proteinExistence type="predicted"/>
<dbReference type="Proteomes" id="UP000494040">
    <property type="component" value="Unassembled WGS sequence"/>
</dbReference>
<dbReference type="InterPro" id="IPR000048">
    <property type="entry name" value="IQ_motif_EF-hand-BS"/>
</dbReference>
<dbReference type="RefSeq" id="XP_024080676.1">
    <property type="nucleotide sequence ID" value="XM_024224908.1"/>
</dbReference>
<dbReference type="KEGG" id="clec:112126235"/>
<reference evidence="1" key="1">
    <citation type="submission" date="2022-01" db="UniProtKB">
        <authorList>
            <consortium name="EnsemblMetazoa"/>
        </authorList>
    </citation>
    <scope>IDENTIFICATION</scope>
</reference>
<dbReference type="Pfam" id="PF00612">
    <property type="entry name" value="IQ"/>
    <property type="match status" value="1"/>
</dbReference>
<dbReference type="AlphaFoldDB" id="A0A8I6SDF3"/>
<organism evidence="1 2">
    <name type="scientific">Cimex lectularius</name>
    <name type="common">Bed bug</name>
    <name type="synonym">Acanthia lectularia</name>
    <dbReference type="NCBI Taxonomy" id="79782"/>
    <lineage>
        <taxon>Eukaryota</taxon>
        <taxon>Metazoa</taxon>
        <taxon>Ecdysozoa</taxon>
        <taxon>Arthropoda</taxon>
        <taxon>Hexapoda</taxon>
        <taxon>Insecta</taxon>
        <taxon>Pterygota</taxon>
        <taxon>Neoptera</taxon>
        <taxon>Paraneoptera</taxon>
        <taxon>Hemiptera</taxon>
        <taxon>Heteroptera</taxon>
        <taxon>Panheteroptera</taxon>
        <taxon>Cimicomorpha</taxon>
        <taxon>Cimicidae</taxon>
        <taxon>Cimex</taxon>
    </lineage>
</organism>
<dbReference type="OrthoDB" id="2155538at2759"/>
<name>A0A8I6SDF3_CIMLE</name>
<protein>
    <submittedName>
        <fullName evidence="1">Uncharacterized protein</fullName>
    </submittedName>
</protein>
<dbReference type="PANTHER" id="PTHR34927">
    <property type="entry name" value="IQ DOMAIN-CONTAINING PROTEIN K"/>
    <property type="match status" value="1"/>
</dbReference>
<sequence length="296" mass="35380">MTRICPTQECITEFKLNVNPPNFDEFERDPKSTVQKNNVVKDNLSDHSEPERDVEYPRGNPLWSSLKNDYRFINNDMIEDFYVRRKLENPNNFWDTNNTTYLGKKTFPTLMQGMVECLKLAKARGILMTRRFKIDAVDFISEYVYNHDPYYPERLSEPKSIFDIEKFRKLAINGERGHCPTSWDWDREQAAIVLQKNLRGWLVRKRPEVQRVRIFHKALKFPWKVQPTSVYPDNIYDLVEIYPEIHLPNNSRCGLTYEDYLSRKKAAWEEENKKKLSEERIRQFLRKMTISSHADD</sequence>